<dbReference type="SUPFAM" id="SSF52096">
    <property type="entry name" value="ClpP/crotonase"/>
    <property type="match status" value="1"/>
</dbReference>
<protein>
    <recommendedName>
        <fullName evidence="6">C-terminal processing peptidase</fullName>
        <ecNumber evidence="6">3.4.21.102</ecNumber>
    </recommendedName>
</protein>
<keyword evidence="11" id="KW-1185">Reference proteome</keyword>
<dbReference type="Pfam" id="PF22694">
    <property type="entry name" value="CtpB_N-like"/>
    <property type="match status" value="1"/>
</dbReference>
<sequence length="492" mass="53895">MNRKWIALMMAGSLLTGAGGTYGSMQFLEKKEASSTLEQALIPQNKPKAAANVKTAASETETKDLKKVEKAYDLILDNYVEKVDQDKLVEGAIQGMLSVLKDPYSVYMDKDTAQQFTQTLESSFEGIGAEVGMVDGKIVIVSPFKNSPAEKAGIKPNDQILKVDGDSVEGLDLNKATLKIRGKKGTTVTLEIARKGLKEPLTVKVKRDEIPLETVHSSVKKQDGKKVGYIEITSFSDQTDEDFKKSLKELEDDKIKGLVLDVRGNPGGLLESVDEILKEFIPNDKPYVQIQERNGDKRRFFSAITEKKPYPVVVLTNKGSASASEILAGALKEAAGYPIVGEKTFGKGTVQQAMPMEDGSNIKLTLYKWLTPDGNWIHKKGIKPDVAVKQPVIFSTHPLQIEKPLVKDMNNEQVKNAQEILDGLGLAPGRTDGYFSEETAAAVKGFQQNHDLPVTGKIDANTASKLEEAAMKEMKKEKNDLQLQAALRLAAK</sequence>
<dbReference type="Proteomes" id="UP000677265">
    <property type="component" value="Unassembled WGS sequence"/>
</dbReference>
<dbReference type="GO" id="GO:0006508">
    <property type="term" value="P:proteolysis"/>
    <property type="evidence" value="ECO:0007669"/>
    <property type="project" value="UniProtKB-KW"/>
</dbReference>
<dbReference type="SUPFAM" id="SSF47090">
    <property type="entry name" value="PGBD-like"/>
    <property type="match status" value="1"/>
</dbReference>
<gene>
    <name evidence="10" type="ORF">KHB02_013665</name>
    <name evidence="9" type="ORF">KHB02_22725</name>
</gene>
<evidence type="ECO:0000256" key="4">
    <source>
        <dbReference type="ARBA" id="ARBA00022825"/>
    </source>
</evidence>
<dbReference type="PANTHER" id="PTHR32060:SF29">
    <property type="entry name" value="CARBOXY-TERMINAL PROCESSING PROTEASE CTPB"/>
    <property type="match status" value="1"/>
</dbReference>
<dbReference type="CDD" id="cd07560">
    <property type="entry name" value="Peptidase_S41_CPP"/>
    <property type="match status" value="1"/>
</dbReference>
<dbReference type="InterPro" id="IPR001478">
    <property type="entry name" value="PDZ"/>
</dbReference>
<evidence type="ECO:0000256" key="5">
    <source>
        <dbReference type="ARBA" id="ARBA00051784"/>
    </source>
</evidence>
<dbReference type="InterPro" id="IPR055210">
    <property type="entry name" value="CtpA/B_N"/>
</dbReference>
<evidence type="ECO:0000256" key="1">
    <source>
        <dbReference type="ARBA" id="ARBA00009179"/>
    </source>
</evidence>
<name>A0A942T312_9BACI</name>
<dbReference type="SUPFAM" id="SSF50156">
    <property type="entry name" value="PDZ domain-like"/>
    <property type="match status" value="1"/>
</dbReference>
<dbReference type="InterPro" id="IPR029045">
    <property type="entry name" value="ClpP/crotonase-like_dom_sf"/>
</dbReference>
<dbReference type="AlphaFoldDB" id="A0A942T312"/>
<dbReference type="GO" id="GO:0004252">
    <property type="term" value="F:serine-type endopeptidase activity"/>
    <property type="evidence" value="ECO:0007669"/>
    <property type="project" value="UniProtKB-EC"/>
</dbReference>
<dbReference type="FunFam" id="3.30.750.44:FF:000001">
    <property type="entry name" value="S41 family peptidase"/>
    <property type="match status" value="1"/>
</dbReference>
<evidence type="ECO:0000256" key="6">
    <source>
        <dbReference type="ARBA" id="ARBA00066637"/>
    </source>
</evidence>
<dbReference type="NCBIfam" id="TIGR00225">
    <property type="entry name" value="prc"/>
    <property type="match status" value="1"/>
</dbReference>
<dbReference type="FunFam" id="2.30.42.10:FF:000063">
    <property type="entry name" value="Peptidase, S41 family"/>
    <property type="match status" value="1"/>
</dbReference>
<dbReference type="EC" id="3.4.21.102" evidence="6"/>
<evidence type="ECO:0000256" key="3">
    <source>
        <dbReference type="ARBA" id="ARBA00022801"/>
    </source>
</evidence>
<proteinExistence type="inferred from homology"/>
<evidence type="ECO:0000313" key="9">
    <source>
        <dbReference type="EMBL" id="MBS4184213.1"/>
    </source>
</evidence>
<dbReference type="PANTHER" id="PTHR32060">
    <property type="entry name" value="TAIL-SPECIFIC PROTEASE"/>
    <property type="match status" value="1"/>
</dbReference>
<keyword evidence="2 7" id="KW-0645">Protease</keyword>
<dbReference type="InterPro" id="IPR036366">
    <property type="entry name" value="PGBDSf"/>
</dbReference>
<evidence type="ECO:0000313" key="11">
    <source>
        <dbReference type="Proteomes" id="UP000677265"/>
    </source>
</evidence>
<feature type="domain" description="PDZ" evidence="8">
    <location>
        <begin position="105"/>
        <end position="181"/>
    </location>
</feature>
<dbReference type="Gene3D" id="2.30.42.10">
    <property type="match status" value="1"/>
</dbReference>
<evidence type="ECO:0000313" key="10">
    <source>
        <dbReference type="EMBL" id="MCH6266572.1"/>
    </source>
</evidence>
<dbReference type="GO" id="GO:0030288">
    <property type="term" value="C:outer membrane-bounded periplasmic space"/>
    <property type="evidence" value="ECO:0007669"/>
    <property type="project" value="TreeGrafter"/>
</dbReference>
<comment type="catalytic activity">
    <reaction evidence="5">
        <text>The enzyme shows specific recognition of a C-terminal tripeptide, Xaa-Yaa-Zaa, in which Xaa is preferably Ala or Leu, Yaa is preferably Ala or Tyr, and Zaa is preferably Ala, but then cleaves at a variable distance from the C-terminus. A typical cleavage is -Ala-Ala-|-Arg-Ala-Ala-Lys-Glu-Asn-Tyr-Ala-Leu-Ala-Ala.</text>
        <dbReference type="EC" id="3.4.21.102"/>
    </reaction>
</comment>
<dbReference type="Pfam" id="PF13180">
    <property type="entry name" value="PDZ_2"/>
    <property type="match status" value="1"/>
</dbReference>
<dbReference type="InterPro" id="IPR036365">
    <property type="entry name" value="PGBD-like_sf"/>
</dbReference>
<accession>A0A942T312</accession>
<dbReference type="InterPro" id="IPR036034">
    <property type="entry name" value="PDZ_sf"/>
</dbReference>
<dbReference type="CDD" id="cd06782">
    <property type="entry name" value="cpPDZ_CPP-like"/>
    <property type="match status" value="1"/>
</dbReference>
<dbReference type="Pfam" id="PF01471">
    <property type="entry name" value="PG_binding_1"/>
    <property type="match status" value="1"/>
</dbReference>
<dbReference type="EMBL" id="JAGYPE020000022">
    <property type="protein sequence ID" value="MCH6266572.1"/>
    <property type="molecule type" value="Genomic_DNA"/>
</dbReference>
<dbReference type="Gene3D" id="1.10.101.10">
    <property type="entry name" value="PGBD-like superfamily/PGBD"/>
    <property type="match status" value="1"/>
</dbReference>
<dbReference type="PROSITE" id="PS50106">
    <property type="entry name" value="PDZ"/>
    <property type="match status" value="1"/>
</dbReference>
<evidence type="ECO:0000256" key="2">
    <source>
        <dbReference type="ARBA" id="ARBA00022670"/>
    </source>
</evidence>
<evidence type="ECO:0000259" key="8">
    <source>
        <dbReference type="PROSITE" id="PS50106"/>
    </source>
</evidence>
<dbReference type="GO" id="GO:0007165">
    <property type="term" value="P:signal transduction"/>
    <property type="evidence" value="ECO:0007669"/>
    <property type="project" value="TreeGrafter"/>
</dbReference>
<evidence type="ECO:0000256" key="7">
    <source>
        <dbReference type="RuleBase" id="RU004404"/>
    </source>
</evidence>
<dbReference type="InterPro" id="IPR004447">
    <property type="entry name" value="Peptidase_S41A"/>
</dbReference>
<dbReference type="SMART" id="SM00245">
    <property type="entry name" value="TSPc"/>
    <property type="match status" value="1"/>
</dbReference>
<comment type="similarity">
    <text evidence="1 7">Belongs to the peptidase S41A family.</text>
</comment>
<keyword evidence="4 7" id="KW-0720">Serine protease</keyword>
<reference evidence="9" key="1">
    <citation type="submission" date="2021-05" db="EMBL/GenBank/DDBJ databases">
        <title>Novel Bacillus species.</title>
        <authorList>
            <person name="Liu G."/>
        </authorList>
    </citation>
    <scope>NUCLEOTIDE SEQUENCE</scope>
    <source>
        <strain evidence="9 11">FJAT-50051</strain>
    </source>
</reference>
<keyword evidence="3 7" id="KW-0378">Hydrolase</keyword>
<dbReference type="InterPro" id="IPR005151">
    <property type="entry name" value="Tail-specific_protease"/>
</dbReference>
<dbReference type="InterPro" id="IPR002477">
    <property type="entry name" value="Peptidoglycan-bd-like"/>
</dbReference>
<dbReference type="SMART" id="SM00228">
    <property type="entry name" value="PDZ"/>
    <property type="match status" value="1"/>
</dbReference>
<dbReference type="Gene3D" id="3.90.226.10">
    <property type="entry name" value="2-enoyl-CoA Hydratase, Chain A, domain 1"/>
    <property type="match status" value="1"/>
</dbReference>
<dbReference type="Gene3D" id="3.30.750.44">
    <property type="match status" value="1"/>
</dbReference>
<organism evidence="9">
    <name type="scientific">Neobacillus citreus</name>
    <dbReference type="NCBI Taxonomy" id="2833578"/>
    <lineage>
        <taxon>Bacteria</taxon>
        <taxon>Bacillati</taxon>
        <taxon>Bacillota</taxon>
        <taxon>Bacilli</taxon>
        <taxon>Bacillales</taxon>
        <taxon>Bacillaceae</taxon>
        <taxon>Neobacillus</taxon>
    </lineage>
</organism>
<comment type="caution">
    <text evidence="9">The sequence shown here is derived from an EMBL/GenBank/DDBJ whole genome shotgun (WGS) entry which is preliminary data.</text>
</comment>
<dbReference type="Pfam" id="PF03572">
    <property type="entry name" value="Peptidase_S41"/>
    <property type="match status" value="1"/>
</dbReference>
<dbReference type="EMBL" id="JAGYPE010000004">
    <property type="protein sequence ID" value="MBS4184213.1"/>
    <property type="molecule type" value="Genomic_DNA"/>
</dbReference>
<dbReference type="RefSeq" id="WP_213144117.1">
    <property type="nucleotide sequence ID" value="NZ_JAGYPE020000022.1"/>
</dbReference>